<dbReference type="PANTHER" id="PTHR11588">
    <property type="entry name" value="TUBULIN"/>
    <property type="match status" value="1"/>
</dbReference>
<dbReference type="CDD" id="cd02186">
    <property type="entry name" value="alpha_tubulin"/>
    <property type="match status" value="1"/>
</dbReference>
<keyword evidence="4 9" id="KW-0547">Nucleotide-binding</keyword>
<dbReference type="InterPro" id="IPR000217">
    <property type="entry name" value="Tubulin"/>
</dbReference>
<evidence type="ECO:0000256" key="7">
    <source>
        <dbReference type="ARBA" id="ARBA00034296"/>
    </source>
</evidence>
<dbReference type="FunFam" id="3.40.50.1440:FF:000004">
    <property type="entry name" value="Tubulin alpha chain"/>
    <property type="match status" value="1"/>
</dbReference>
<dbReference type="InterPro" id="IPR002452">
    <property type="entry name" value="Alpha_tubulin"/>
</dbReference>
<evidence type="ECO:0000313" key="14">
    <source>
        <dbReference type="Proteomes" id="UP000054636"/>
    </source>
</evidence>
<evidence type="ECO:0000256" key="6">
    <source>
        <dbReference type="ARBA" id="ARBA00023134"/>
    </source>
</evidence>
<protein>
    <recommendedName>
        <fullName evidence="9">Tubulin alpha chain</fullName>
    </recommendedName>
</protein>
<keyword evidence="6 9" id="KW-0342">GTP-binding</keyword>
<dbReference type="GO" id="GO:0007017">
    <property type="term" value="P:microtubule-based process"/>
    <property type="evidence" value="ECO:0007669"/>
    <property type="project" value="InterPro"/>
</dbReference>
<dbReference type="InterPro" id="IPR013838">
    <property type="entry name" value="Beta-tubulin_BS"/>
</dbReference>
<dbReference type="EMBL" id="LNFP01000386">
    <property type="protein sequence ID" value="KUF93417.1"/>
    <property type="molecule type" value="Genomic_DNA"/>
</dbReference>
<evidence type="ECO:0000256" key="4">
    <source>
        <dbReference type="ARBA" id="ARBA00022741"/>
    </source>
</evidence>
<organism evidence="13 14">
    <name type="scientific">Phytophthora nicotianae</name>
    <name type="common">Potato buckeye rot agent</name>
    <name type="synonym">Phytophthora parasitica</name>
    <dbReference type="NCBI Taxonomy" id="4792"/>
    <lineage>
        <taxon>Eukaryota</taxon>
        <taxon>Sar</taxon>
        <taxon>Stramenopiles</taxon>
        <taxon>Oomycota</taxon>
        <taxon>Peronosporomycetes</taxon>
        <taxon>Peronosporales</taxon>
        <taxon>Peronosporaceae</taxon>
        <taxon>Phytophthora</taxon>
    </lineage>
</organism>
<keyword evidence="5" id="KW-0378">Hydrolase</keyword>
<feature type="region of interest" description="Disordered" evidence="10">
    <location>
        <begin position="410"/>
        <end position="432"/>
    </location>
</feature>
<dbReference type="SUPFAM" id="SSF52490">
    <property type="entry name" value="Tubulin nucleotide-binding domain-like"/>
    <property type="match status" value="1"/>
</dbReference>
<keyword evidence="3 9" id="KW-0493">Microtubule</keyword>
<dbReference type="Gene3D" id="3.40.50.1440">
    <property type="entry name" value="Tubulin/FtsZ, GTPase domain"/>
    <property type="match status" value="1"/>
</dbReference>
<dbReference type="GO" id="GO:0016787">
    <property type="term" value="F:hydrolase activity"/>
    <property type="evidence" value="ECO:0007669"/>
    <property type="project" value="UniProtKB-KW"/>
</dbReference>
<dbReference type="InterPro" id="IPR018316">
    <property type="entry name" value="Tubulin/FtsZ_2-layer-sand-dom"/>
</dbReference>
<gene>
    <name evidence="13" type="ORF">AM588_10004459</name>
</gene>
<dbReference type="Pfam" id="PF03953">
    <property type="entry name" value="Tubulin_C"/>
    <property type="match status" value="1"/>
</dbReference>
<name>A0A0W8DAK2_PHYNI</name>
<evidence type="ECO:0000259" key="12">
    <source>
        <dbReference type="SMART" id="SM00865"/>
    </source>
</evidence>
<evidence type="ECO:0000256" key="3">
    <source>
        <dbReference type="ARBA" id="ARBA00022701"/>
    </source>
</evidence>
<keyword evidence="2" id="KW-0963">Cytoplasm</keyword>
<dbReference type="PROSITE" id="PS00228">
    <property type="entry name" value="TUBULIN_B_AUTOREG"/>
    <property type="match status" value="1"/>
</dbReference>
<evidence type="ECO:0000256" key="8">
    <source>
        <dbReference type="ARBA" id="ARBA00049117"/>
    </source>
</evidence>
<evidence type="ECO:0000256" key="9">
    <source>
        <dbReference type="RuleBase" id="RU000352"/>
    </source>
</evidence>
<dbReference type="InterPro" id="IPR003008">
    <property type="entry name" value="Tubulin_FtsZ_GTPase"/>
</dbReference>
<comment type="similarity">
    <text evidence="1 9">Belongs to the tubulin family.</text>
</comment>
<comment type="subunit">
    <text evidence="9">Dimer of alpha and beta chains. A typical microtubule is a hollow water-filled tube with an outer diameter of 25 nm and an inner diameter of 15 nM. Alpha-beta heterodimers associate head-to-tail to form protofilaments running lengthwise along the microtubule wall with the beta-tubulin subunit facing the microtubule plus end conferring a structural polarity. Microtubules usually have 13 protofilaments but different protofilament numbers can be found in some organisms and specialized cells.</text>
</comment>
<dbReference type="SUPFAM" id="SSF55307">
    <property type="entry name" value="Tubulin C-terminal domain-like"/>
    <property type="match status" value="1"/>
</dbReference>
<dbReference type="PRINTS" id="PR01161">
    <property type="entry name" value="TUBULIN"/>
</dbReference>
<dbReference type="GO" id="GO:0005200">
    <property type="term" value="F:structural constituent of cytoskeleton"/>
    <property type="evidence" value="ECO:0007669"/>
    <property type="project" value="InterPro"/>
</dbReference>
<comment type="function">
    <text evidence="7 9">Tubulin is the major constituent of microtubules, a cylinder consisting of laterally associated linear protofilaments composed of alpha- and beta-tubulin heterodimers. Microtubules grow by the addition of GTP-tubulin dimers to the microtubule end, where a stabilizing cap forms. Below the cap, tubulin dimers are in GDP-bound state, owing to GTPase activity of alpha-tubulin.</text>
</comment>
<proteinExistence type="inferred from homology"/>
<evidence type="ECO:0000256" key="2">
    <source>
        <dbReference type="ARBA" id="ARBA00022490"/>
    </source>
</evidence>
<accession>A0A0W8DAK2</accession>
<feature type="domain" description="Tubulin/FtsZ 2-layer sandwich" evidence="12">
    <location>
        <begin position="247"/>
        <end position="390"/>
    </location>
</feature>
<evidence type="ECO:0000256" key="1">
    <source>
        <dbReference type="ARBA" id="ARBA00009636"/>
    </source>
</evidence>
<dbReference type="InterPro" id="IPR017975">
    <property type="entry name" value="Tubulin_CS"/>
</dbReference>
<comment type="catalytic activity">
    <reaction evidence="8">
        <text>GTP + H2O = GDP + phosphate + H(+)</text>
        <dbReference type="Rhea" id="RHEA:19669"/>
        <dbReference type="ChEBI" id="CHEBI:15377"/>
        <dbReference type="ChEBI" id="CHEBI:15378"/>
        <dbReference type="ChEBI" id="CHEBI:37565"/>
        <dbReference type="ChEBI" id="CHEBI:43474"/>
        <dbReference type="ChEBI" id="CHEBI:58189"/>
    </reaction>
    <physiologicalReaction direction="left-to-right" evidence="8">
        <dbReference type="Rhea" id="RHEA:19670"/>
    </physiologicalReaction>
</comment>
<evidence type="ECO:0000256" key="10">
    <source>
        <dbReference type="SAM" id="MobiDB-lite"/>
    </source>
</evidence>
<sequence>MREILSIHLGQGGIQVGNACWELYCLEHGIQPDGQIPSDSSAMGDDSFSTFFSETGSGKHVPRAVFVDLEPTVCDEVRTGTYRQLYHPEQIISGKEDAANNYARGHYTIGKEVVDLVLDRVRKLADACTGLQGFMVFNAVGGGTGSGLGSLLLERLSVDYGRKSKLGFTIYPSPLVSSAVVEPYNSVLSTHSLLEHTDVAIMLDNEAIYDICRRSLDIERPTYTNLNRLIAQVISSLTTSLRFDGSLNVDITEFQTNLVPYPRIHFMLSSYAPVISAEKAYHEQLSVAEITNSAFEPTSMMAKCDPRHGKYMATCLMYRGDVVPKDVNAAVATIKTKRTIHSSTGARRFQVRYQLPASGCAGGDLARVQRAVAMISNTSAIAEVFSRIDHKFDLMYASAREDLAALEKDYEEVSAETAEGDDEEFDEKYEEY</sequence>
<dbReference type="Proteomes" id="UP000054636">
    <property type="component" value="Unassembled WGS sequence"/>
</dbReference>
<dbReference type="GO" id="GO:0005874">
    <property type="term" value="C:microtubule"/>
    <property type="evidence" value="ECO:0007669"/>
    <property type="project" value="UniProtKB-KW"/>
</dbReference>
<reference evidence="13 14" key="1">
    <citation type="submission" date="2015-11" db="EMBL/GenBank/DDBJ databases">
        <title>Genomes and virulence difference between two physiological races of Phytophthora nicotianae.</title>
        <authorList>
            <person name="Liu H."/>
            <person name="Ma X."/>
            <person name="Yu H."/>
            <person name="Fang D."/>
            <person name="Li Y."/>
            <person name="Wang X."/>
            <person name="Wang W."/>
            <person name="Dong Y."/>
            <person name="Xiao B."/>
        </authorList>
    </citation>
    <scope>NUCLEOTIDE SEQUENCE [LARGE SCALE GENOMIC DNA]</scope>
    <source>
        <strain evidence="14">race 1</strain>
    </source>
</reference>
<dbReference type="SMART" id="SM00865">
    <property type="entry name" value="Tubulin_C"/>
    <property type="match status" value="1"/>
</dbReference>
<dbReference type="GO" id="GO:0005525">
    <property type="term" value="F:GTP binding"/>
    <property type="evidence" value="ECO:0007669"/>
    <property type="project" value="UniProtKB-UniRule"/>
</dbReference>
<dbReference type="PRINTS" id="PR01162">
    <property type="entry name" value="ALPHATUBULIN"/>
</dbReference>
<comment type="caution">
    <text evidence="13">The sequence shown here is derived from an EMBL/GenBank/DDBJ whole genome shotgun (WGS) entry which is preliminary data.</text>
</comment>
<dbReference type="InterPro" id="IPR036525">
    <property type="entry name" value="Tubulin/FtsZ_GTPase_sf"/>
</dbReference>
<dbReference type="FunFam" id="3.30.1330.20:FF:000022">
    <property type="entry name" value="Tubulin alpha chain"/>
    <property type="match status" value="1"/>
</dbReference>
<dbReference type="PROSITE" id="PS00227">
    <property type="entry name" value="TUBULIN"/>
    <property type="match status" value="1"/>
</dbReference>
<dbReference type="InterPro" id="IPR008280">
    <property type="entry name" value="Tub_FtsZ_C"/>
</dbReference>
<feature type="domain" description="Tubulin/FtsZ GTPase" evidence="11">
    <location>
        <begin position="48"/>
        <end position="245"/>
    </location>
</feature>
<evidence type="ECO:0000256" key="5">
    <source>
        <dbReference type="ARBA" id="ARBA00022801"/>
    </source>
</evidence>
<dbReference type="Pfam" id="PF00091">
    <property type="entry name" value="Tubulin"/>
    <property type="match status" value="1"/>
</dbReference>
<dbReference type="AlphaFoldDB" id="A0A0W8DAK2"/>
<evidence type="ECO:0000259" key="11">
    <source>
        <dbReference type="SMART" id="SM00864"/>
    </source>
</evidence>
<dbReference type="InterPro" id="IPR037103">
    <property type="entry name" value="Tubulin/FtsZ-like_C"/>
</dbReference>
<dbReference type="SMART" id="SM00864">
    <property type="entry name" value="Tubulin"/>
    <property type="match status" value="1"/>
</dbReference>
<dbReference type="Gene3D" id="3.30.1330.20">
    <property type="entry name" value="Tubulin/FtsZ, C-terminal domain"/>
    <property type="match status" value="1"/>
</dbReference>
<evidence type="ECO:0000313" key="13">
    <source>
        <dbReference type="EMBL" id="KUF93417.1"/>
    </source>
</evidence>